<dbReference type="AlphaFoldDB" id="A0A8S4QF74"/>
<dbReference type="Pfam" id="PF14529">
    <property type="entry name" value="Exo_endo_phos_2"/>
    <property type="match status" value="1"/>
</dbReference>
<dbReference type="OrthoDB" id="6889321at2759"/>
<dbReference type="GO" id="GO:0003824">
    <property type="term" value="F:catalytic activity"/>
    <property type="evidence" value="ECO:0007669"/>
    <property type="project" value="InterPro"/>
</dbReference>
<feature type="non-terminal residue" evidence="2">
    <location>
        <position position="233"/>
    </location>
</feature>
<dbReference type="PANTHER" id="PTHR36688">
    <property type="entry name" value="ENDO/EXONUCLEASE/PHOSPHATASE DOMAIN-CONTAINING PROTEIN"/>
    <property type="match status" value="1"/>
</dbReference>
<proteinExistence type="predicted"/>
<evidence type="ECO:0000313" key="3">
    <source>
        <dbReference type="Proteomes" id="UP000838756"/>
    </source>
</evidence>
<feature type="domain" description="Endonuclease/exonuclease/phosphatase" evidence="1">
    <location>
        <begin position="75"/>
        <end position="187"/>
    </location>
</feature>
<dbReference type="InterPro" id="IPR005135">
    <property type="entry name" value="Endo/exonuclease/phosphatase"/>
</dbReference>
<dbReference type="PANTHER" id="PTHR36688:SF2">
    <property type="entry name" value="ENDONUCLEASE_EXONUCLEASE_PHOSPHATASE DOMAIN-CONTAINING PROTEIN"/>
    <property type="match status" value="1"/>
</dbReference>
<comment type="caution">
    <text evidence="2">The sequence shown here is derived from an EMBL/GenBank/DDBJ whole genome shotgun (WGS) entry which is preliminary data.</text>
</comment>
<dbReference type="InterPro" id="IPR052560">
    <property type="entry name" value="RdDP_mobile_element"/>
</dbReference>
<name>A0A8S4QF74_9NEOP</name>
<keyword evidence="3" id="KW-1185">Reference proteome</keyword>
<accession>A0A8S4QF74</accession>
<dbReference type="EMBL" id="CAKXAJ010006029">
    <property type="protein sequence ID" value="CAH2209475.1"/>
    <property type="molecule type" value="Genomic_DNA"/>
</dbReference>
<dbReference type="InterPro" id="IPR036691">
    <property type="entry name" value="Endo/exonu/phosph_ase_sf"/>
</dbReference>
<organism evidence="2 3">
    <name type="scientific">Pararge aegeria aegeria</name>
    <dbReference type="NCBI Taxonomy" id="348720"/>
    <lineage>
        <taxon>Eukaryota</taxon>
        <taxon>Metazoa</taxon>
        <taxon>Ecdysozoa</taxon>
        <taxon>Arthropoda</taxon>
        <taxon>Hexapoda</taxon>
        <taxon>Insecta</taxon>
        <taxon>Pterygota</taxon>
        <taxon>Neoptera</taxon>
        <taxon>Endopterygota</taxon>
        <taxon>Lepidoptera</taxon>
        <taxon>Glossata</taxon>
        <taxon>Ditrysia</taxon>
        <taxon>Papilionoidea</taxon>
        <taxon>Nymphalidae</taxon>
        <taxon>Satyrinae</taxon>
        <taxon>Satyrini</taxon>
        <taxon>Parargina</taxon>
        <taxon>Pararge</taxon>
    </lineage>
</organism>
<protein>
    <submittedName>
        <fullName evidence="2">Jg22110 protein</fullName>
    </submittedName>
</protein>
<evidence type="ECO:0000313" key="2">
    <source>
        <dbReference type="EMBL" id="CAH2209475.1"/>
    </source>
</evidence>
<reference evidence="2" key="1">
    <citation type="submission" date="2022-03" db="EMBL/GenBank/DDBJ databases">
        <authorList>
            <person name="Lindestad O."/>
        </authorList>
    </citation>
    <scope>NUCLEOTIDE SEQUENCE</scope>
</reference>
<dbReference type="SUPFAM" id="SSF56219">
    <property type="entry name" value="DNase I-like"/>
    <property type="match status" value="1"/>
</dbReference>
<dbReference type="Gene3D" id="3.60.10.10">
    <property type="entry name" value="Endonuclease/exonuclease/phosphatase"/>
    <property type="match status" value="1"/>
</dbReference>
<dbReference type="Proteomes" id="UP000838756">
    <property type="component" value="Unassembled WGS sequence"/>
</dbReference>
<gene>
    <name evidence="2" type="primary">jg22110</name>
    <name evidence="2" type="ORF">PAEG_LOCUS1873</name>
</gene>
<evidence type="ECO:0000259" key="1">
    <source>
        <dbReference type="Pfam" id="PF14529"/>
    </source>
</evidence>
<sequence>MIASYDPVAFAISETWLVPGSRFRVSGYSCLRDDRGDGYAGAALLIKSSVTFTRLSLPPFPTSINAVAAKIRDISVLSIYISDSHAVHISDLEPILSSLSGSFLILGDFNCHHLMWGSADYDILACDLVDLMEDKNICLLNDGSPTRRTAPGKNASAVDLSLCSPNFGTLLSWSVLHDSYGSDHLPILISCPTSFTQPKSQLSSRSYLLSKADWEQFAKDCDAFVNKFPVLSQ</sequence>